<evidence type="ECO:0000313" key="4">
    <source>
        <dbReference type="Proteomes" id="UP000694480"/>
    </source>
</evidence>
<reference evidence="3" key="1">
    <citation type="submission" date="2020-11" db="EMBL/GenBank/DDBJ databases">
        <title>Genome seq and assembly of Planobacterium sp.</title>
        <authorList>
            <person name="Chhetri G."/>
        </authorList>
    </citation>
    <scope>NUCLEOTIDE SEQUENCE</scope>
    <source>
        <strain evidence="3">GCR5</strain>
    </source>
</reference>
<feature type="region of interest" description="Disordered" evidence="1">
    <location>
        <begin position="52"/>
        <end position="75"/>
    </location>
</feature>
<dbReference type="AlphaFoldDB" id="A0A931E4G1"/>
<keyword evidence="2" id="KW-0732">Signal</keyword>
<comment type="caution">
    <text evidence="3">The sequence shown here is derived from an EMBL/GenBank/DDBJ whole genome shotgun (WGS) entry which is preliminary data.</text>
</comment>
<sequence length="75" mass="7853">MKKVLIGCAAMAFILSACKDVPQGGNKGVIKVEEGVERYDDHEVRAAQPYPSAVAMDSTATEAPQAAVSDTLTAE</sequence>
<dbReference type="PROSITE" id="PS51257">
    <property type="entry name" value="PROKAR_LIPOPROTEIN"/>
    <property type="match status" value="1"/>
</dbReference>
<evidence type="ECO:0008006" key="5">
    <source>
        <dbReference type="Google" id="ProtNLM"/>
    </source>
</evidence>
<evidence type="ECO:0000313" key="3">
    <source>
        <dbReference type="EMBL" id="MBF5026450.1"/>
    </source>
</evidence>
<protein>
    <recommendedName>
        <fullName evidence="5">Quinol oxidase subunit 4</fullName>
    </recommendedName>
</protein>
<evidence type="ECO:0000256" key="2">
    <source>
        <dbReference type="SAM" id="SignalP"/>
    </source>
</evidence>
<organism evidence="3 4">
    <name type="scientific">Planobacterium oryzisoli</name>
    <dbReference type="NCBI Taxonomy" id="2771435"/>
    <lineage>
        <taxon>Bacteria</taxon>
        <taxon>Pseudomonadati</taxon>
        <taxon>Bacteroidota</taxon>
        <taxon>Flavobacteriia</taxon>
        <taxon>Flavobacteriales</taxon>
        <taxon>Weeksellaceae</taxon>
        <taxon>Chryseobacterium group</taxon>
        <taxon>Chryseobacterium</taxon>
    </lineage>
</organism>
<name>A0A931E4G1_9FLAO</name>
<dbReference type="RefSeq" id="WP_194738373.1">
    <property type="nucleotide sequence ID" value="NZ_JADKYY010000001.1"/>
</dbReference>
<keyword evidence="4" id="KW-1185">Reference proteome</keyword>
<feature type="compositionally biased region" description="Polar residues" evidence="1">
    <location>
        <begin position="58"/>
        <end position="75"/>
    </location>
</feature>
<dbReference type="Proteomes" id="UP000694480">
    <property type="component" value="Unassembled WGS sequence"/>
</dbReference>
<dbReference type="EMBL" id="JADKYY010000001">
    <property type="protein sequence ID" value="MBF5026450.1"/>
    <property type="molecule type" value="Genomic_DNA"/>
</dbReference>
<accession>A0A931E4G1</accession>
<gene>
    <name evidence="3" type="ORF">IC612_01395</name>
</gene>
<proteinExistence type="predicted"/>
<feature type="signal peptide" evidence="2">
    <location>
        <begin position="1"/>
        <end position="19"/>
    </location>
</feature>
<feature type="chain" id="PRO_5037073088" description="Quinol oxidase subunit 4" evidence="2">
    <location>
        <begin position="20"/>
        <end position="75"/>
    </location>
</feature>
<evidence type="ECO:0000256" key="1">
    <source>
        <dbReference type="SAM" id="MobiDB-lite"/>
    </source>
</evidence>